<feature type="non-terminal residue" evidence="1">
    <location>
        <position position="1"/>
    </location>
</feature>
<name>A0ACC3D8M4_9PEZI</name>
<gene>
    <name evidence="1" type="ORF">LTS18_014848</name>
</gene>
<accession>A0ACC3D8M4</accession>
<sequence>PTTAHPTTSLEGPATVNGVIEEQDAMSDGGLFVHGGDCPGDQGENEGEGLQELDETLQYLDVEDDEYDRSTEGGTNEEGAGDR</sequence>
<proteinExistence type="predicted"/>
<dbReference type="Proteomes" id="UP001186974">
    <property type="component" value="Unassembled WGS sequence"/>
</dbReference>
<protein>
    <submittedName>
        <fullName evidence="1">Uncharacterized protein</fullName>
    </submittedName>
</protein>
<reference evidence="1" key="1">
    <citation type="submission" date="2024-09" db="EMBL/GenBank/DDBJ databases">
        <title>Black Yeasts Isolated from many extreme environments.</title>
        <authorList>
            <person name="Coleine C."/>
            <person name="Stajich J.E."/>
            <person name="Selbmann L."/>
        </authorList>
    </citation>
    <scope>NUCLEOTIDE SEQUENCE</scope>
    <source>
        <strain evidence="1">CCFEE 5737</strain>
    </source>
</reference>
<keyword evidence="2" id="KW-1185">Reference proteome</keyword>
<evidence type="ECO:0000313" key="2">
    <source>
        <dbReference type="Proteomes" id="UP001186974"/>
    </source>
</evidence>
<organism evidence="1 2">
    <name type="scientific">Coniosporium uncinatum</name>
    <dbReference type="NCBI Taxonomy" id="93489"/>
    <lineage>
        <taxon>Eukaryota</taxon>
        <taxon>Fungi</taxon>
        <taxon>Dikarya</taxon>
        <taxon>Ascomycota</taxon>
        <taxon>Pezizomycotina</taxon>
        <taxon>Dothideomycetes</taxon>
        <taxon>Dothideomycetes incertae sedis</taxon>
        <taxon>Coniosporium</taxon>
    </lineage>
</organism>
<comment type="caution">
    <text evidence="1">The sequence shown here is derived from an EMBL/GenBank/DDBJ whole genome shotgun (WGS) entry which is preliminary data.</text>
</comment>
<dbReference type="EMBL" id="JAWDJW010006817">
    <property type="protein sequence ID" value="KAK3063522.1"/>
    <property type="molecule type" value="Genomic_DNA"/>
</dbReference>
<evidence type="ECO:0000313" key="1">
    <source>
        <dbReference type="EMBL" id="KAK3063522.1"/>
    </source>
</evidence>